<comment type="subcellular location">
    <subcellularLocation>
        <location evidence="1">Golgi apparatus membrane</location>
        <topology evidence="1">Single-pass type II membrane protein</topology>
    </subcellularLocation>
</comment>
<name>A0A3Q3B4C7_KRYMA</name>
<evidence type="ECO:0000256" key="2">
    <source>
        <dbReference type="ARBA" id="ARBA00005530"/>
    </source>
</evidence>
<keyword evidence="3 13" id="KW-0808">Transferase</keyword>
<dbReference type="PANTHER" id="PTHR10704">
    <property type="entry name" value="CARBOHYDRATE SULFOTRANSFERASE"/>
    <property type="match status" value="1"/>
</dbReference>
<dbReference type="GO" id="GO:0001517">
    <property type="term" value="F:N-acetylglucosamine 6-O-sulfotransferase activity"/>
    <property type="evidence" value="ECO:0007669"/>
    <property type="project" value="TreeGrafter"/>
</dbReference>
<dbReference type="KEGG" id="kmr:108243091"/>
<dbReference type="InterPro" id="IPR016469">
    <property type="entry name" value="Carbohydrate_sulfotransferase"/>
</dbReference>
<keyword evidence="7" id="KW-0333">Golgi apparatus</keyword>
<dbReference type="RefSeq" id="XP_037829659.1">
    <property type="nucleotide sequence ID" value="XM_037973731.1"/>
</dbReference>
<evidence type="ECO:0000256" key="13">
    <source>
        <dbReference type="RuleBase" id="RU361155"/>
    </source>
</evidence>
<dbReference type="GO" id="GO:0045130">
    <property type="term" value="F:keratan sulfotransferase activity"/>
    <property type="evidence" value="ECO:0007669"/>
    <property type="project" value="UniProtKB-EC"/>
</dbReference>
<evidence type="ECO:0000256" key="5">
    <source>
        <dbReference type="ARBA" id="ARBA00022968"/>
    </source>
</evidence>
<feature type="region of interest" description="Disordered" evidence="14">
    <location>
        <begin position="67"/>
        <end position="88"/>
    </location>
</feature>
<reference evidence="16" key="2">
    <citation type="submission" date="2025-09" db="UniProtKB">
        <authorList>
            <consortium name="Ensembl"/>
        </authorList>
    </citation>
    <scope>IDENTIFICATION</scope>
</reference>
<dbReference type="InterPro" id="IPR027417">
    <property type="entry name" value="P-loop_NTPase"/>
</dbReference>
<reference evidence="16" key="1">
    <citation type="submission" date="2025-08" db="UniProtKB">
        <authorList>
            <consortium name="Ensembl"/>
        </authorList>
    </citation>
    <scope>IDENTIFICATION</scope>
</reference>
<dbReference type="AlphaFoldDB" id="A0A3Q3B4C7"/>
<dbReference type="InterPro" id="IPR000863">
    <property type="entry name" value="Sulfotransferase_dom"/>
</dbReference>
<evidence type="ECO:0000256" key="3">
    <source>
        <dbReference type="ARBA" id="ARBA00022679"/>
    </source>
</evidence>
<evidence type="ECO:0000256" key="6">
    <source>
        <dbReference type="ARBA" id="ARBA00022989"/>
    </source>
</evidence>
<evidence type="ECO:0000256" key="8">
    <source>
        <dbReference type="ARBA" id="ARBA00023136"/>
    </source>
</evidence>
<dbReference type="CTD" id="559721"/>
<feature type="compositionally biased region" description="Acidic residues" evidence="14">
    <location>
        <begin position="79"/>
        <end position="88"/>
    </location>
</feature>
<feature type="domain" description="Sulfotransferase" evidence="15">
    <location>
        <begin position="98"/>
        <end position="415"/>
    </location>
</feature>
<dbReference type="OMA" id="RYHCKIR"/>
<evidence type="ECO:0000313" key="16">
    <source>
        <dbReference type="Ensembl" id="ENSKMAP00000023841.1"/>
    </source>
</evidence>
<dbReference type="Ensembl" id="ENSKMAT00000024143.1">
    <property type="protein sequence ID" value="ENSKMAP00000023841.1"/>
    <property type="gene ID" value="ENSKMAG00000017685.1"/>
</dbReference>
<dbReference type="InterPro" id="IPR051135">
    <property type="entry name" value="Gal/GlcNAc/GalNAc_ST"/>
</dbReference>
<dbReference type="GO" id="GO:0006790">
    <property type="term" value="P:sulfur compound metabolic process"/>
    <property type="evidence" value="ECO:0007669"/>
    <property type="project" value="TreeGrafter"/>
</dbReference>
<dbReference type="GO" id="GO:0008459">
    <property type="term" value="F:chondroitin 6-sulfotransferase activity"/>
    <property type="evidence" value="ECO:0007669"/>
    <property type="project" value="UniProtKB-EC"/>
</dbReference>
<comment type="similarity">
    <text evidence="2">Belongs to the sulfotransferase 1 family. Gal/GlcNAc/GalNAc subfamily.</text>
</comment>
<keyword evidence="4" id="KW-0812">Transmembrane</keyword>
<dbReference type="GeneID" id="108243091"/>
<evidence type="ECO:0000256" key="9">
    <source>
        <dbReference type="ARBA" id="ARBA00023180"/>
    </source>
</evidence>
<dbReference type="GeneTree" id="ENSGT00940000161045"/>
<comment type="catalytic activity">
    <reaction evidence="11">
        <text>3'-phosphoadenylyl sulfate + keratan = adenosine 3',5'-bisphosphate + keratan 6'-sulfate.</text>
        <dbReference type="EC" id="2.8.2.21"/>
    </reaction>
</comment>
<dbReference type="EC" id="2.8.2.-" evidence="13"/>
<dbReference type="Proteomes" id="UP000264800">
    <property type="component" value="Unplaced"/>
</dbReference>
<keyword evidence="10" id="KW-0119">Carbohydrate metabolism</keyword>
<dbReference type="OrthoDB" id="6138663at2759"/>
<dbReference type="GO" id="GO:0006044">
    <property type="term" value="P:N-acetylglucosamine metabolic process"/>
    <property type="evidence" value="ECO:0007669"/>
    <property type="project" value="TreeGrafter"/>
</dbReference>
<accession>A0A3Q3B4C7</accession>
<dbReference type="PIRSF" id="PIRSF005883">
    <property type="entry name" value="Carbohydrate_sulfotransferase"/>
    <property type="match status" value="1"/>
</dbReference>
<dbReference type="Pfam" id="PF00685">
    <property type="entry name" value="Sulfotransfer_1"/>
    <property type="match status" value="1"/>
</dbReference>
<dbReference type="GO" id="GO:0000139">
    <property type="term" value="C:Golgi membrane"/>
    <property type="evidence" value="ECO:0007669"/>
    <property type="project" value="UniProtKB-SubCell"/>
</dbReference>
<proteinExistence type="inferred from homology"/>
<evidence type="ECO:0000256" key="14">
    <source>
        <dbReference type="SAM" id="MobiDB-lite"/>
    </source>
</evidence>
<dbReference type="RefSeq" id="XP_017283806.1">
    <property type="nucleotide sequence ID" value="XM_017428317.3"/>
</dbReference>
<dbReference type="Gene3D" id="3.40.50.300">
    <property type="entry name" value="P-loop containing nucleotide triphosphate hydrolases"/>
    <property type="match status" value="1"/>
</dbReference>
<evidence type="ECO:0000259" key="15">
    <source>
        <dbReference type="Pfam" id="PF00685"/>
    </source>
</evidence>
<evidence type="ECO:0000256" key="10">
    <source>
        <dbReference type="ARBA" id="ARBA00023277"/>
    </source>
</evidence>
<dbReference type="FunFam" id="3.40.50.300:FF:000938">
    <property type="entry name" value="Sulfotransferase"/>
    <property type="match status" value="1"/>
</dbReference>
<sequence>MKTKYAIVFICFVALVIIEKEINIISRVSDRLIKRQSPHQTPQTPQDESNITQKHLLTVLKVLPSKRPASQGNRTNFSEEQDEELDDSDMYSYSGGRKHVLLMASTRTGSSFVGEFFNQHGENMFYLFEPLWHVERMLATAANNATGLGWIYRDVLQALFLCDFSPLEKFISPPPNNHVTPALFRRESSLSLCDEPVCSPVNKDVIERYHCKIRRCGPLNLTLATQSCLSKQHHTIKTVRVRQLDTLQSLVQDPRLDVRIIQLVRDPRAILASRMVAFSSQYKTWKAWAQGGQVPENDEEVKRLKGNCDQVRISAEMGLSQPDWLRRRYMLVRYEDIARYPMEKAEEMYKFAGIPFSFQAREWILTNTQTTKEASGIYSTQKNSSQQAEKWRFSIPFTLAQVVQKVCGPTMKLFGYKFVDDERTLINKSISLLEDKSFY</sequence>
<evidence type="ECO:0000256" key="4">
    <source>
        <dbReference type="ARBA" id="ARBA00022692"/>
    </source>
</evidence>
<keyword evidence="5" id="KW-0735">Signal-anchor</keyword>
<organism evidence="16 17">
    <name type="scientific">Kryptolebias marmoratus</name>
    <name type="common">Mangrove killifish</name>
    <name type="synonym">Rivulus marmoratus</name>
    <dbReference type="NCBI Taxonomy" id="37003"/>
    <lineage>
        <taxon>Eukaryota</taxon>
        <taxon>Metazoa</taxon>
        <taxon>Chordata</taxon>
        <taxon>Craniata</taxon>
        <taxon>Vertebrata</taxon>
        <taxon>Euteleostomi</taxon>
        <taxon>Actinopterygii</taxon>
        <taxon>Neopterygii</taxon>
        <taxon>Teleostei</taxon>
        <taxon>Neoteleostei</taxon>
        <taxon>Acanthomorphata</taxon>
        <taxon>Ovalentaria</taxon>
        <taxon>Atherinomorphae</taxon>
        <taxon>Cyprinodontiformes</taxon>
        <taxon>Rivulidae</taxon>
        <taxon>Kryptolebias</taxon>
    </lineage>
</organism>
<evidence type="ECO:0000256" key="12">
    <source>
        <dbReference type="ARBA" id="ARBA00049862"/>
    </source>
</evidence>
<keyword evidence="17" id="KW-1185">Reference proteome</keyword>
<keyword evidence="9" id="KW-0325">Glycoprotein</keyword>
<protein>
    <recommendedName>
        <fullName evidence="13">Sulfotransferase</fullName>
        <ecNumber evidence="13">2.8.2.-</ecNumber>
    </recommendedName>
</protein>
<evidence type="ECO:0000256" key="1">
    <source>
        <dbReference type="ARBA" id="ARBA00004323"/>
    </source>
</evidence>
<dbReference type="GO" id="GO:0005975">
    <property type="term" value="P:carbohydrate metabolic process"/>
    <property type="evidence" value="ECO:0007669"/>
    <property type="project" value="InterPro"/>
</dbReference>
<keyword evidence="6" id="KW-1133">Transmembrane helix</keyword>
<dbReference type="STRING" id="37003.ENSKMAP00000023841"/>
<evidence type="ECO:0000313" key="17">
    <source>
        <dbReference type="Proteomes" id="UP000264800"/>
    </source>
</evidence>
<evidence type="ECO:0000256" key="7">
    <source>
        <dbReference type="ARBA" id="ARBA00023034"/>
    </source>
</evidence>
<dbReference type="SUPFAM" id="SSF52540">
    <property type="entry name" value="P-loop containing nucleoside triphosphate hydrolases"/>
    <property type="match status" value="1"/>
</dbReference>
<keyword evidence="8" id="KW-0472">Membrane</keyword>
<comment type="catalytic activity">
    <reaction evidence="12">
        <text>chondroitin beta-D-glucuronate + n 3'-phosphoadenylyl sulfate = chondroitin 6'-sulfate + n adenosine 3',5'-bisphosphate + n H(+)</text>
        <dbReference type="Rhea" id="RHEA:11108"/>
        <dbReference type="Rhea" id="RHEA-COMP:9827"/>
        <dbReference type="Rhea" id="RHEA-COMP:9828"/>
        <dbReference type="ChEBI" id="CHEBI:15378"/>
        <dbReference type="ChEBI" id="CHEBI:57652"/>
        <dbReference type="ChEBI" id="CHEBI:58339"/>
        <dbReference type="ChEBI" id="CHEBI:58343"/>
        <dbReference type="ChEBI" id="CHEBI:62065"/>
        <dbReference type="EC" id="2.8.2.17"/>
    </reaction>
    <physiologicalReaction direction="left-to-right" evidence="12">
        <dbReference type="Rhea" id="RHEA:11109"/>
    </physiologicalReaction>
</comment>
<evidence type="ECO:0000256" key="11">
    <source>
        <dbReference type="ARBA" id="ARBA00036278"/>
    </source>
</evidence>
<dbReference type="PANTHER" id="PTHR10704:SF73">
    <property type="entry name" value="SULFOTRANSFERASE"/>
    <property type="match status" value="1"/>
</dbReference>